<gene>
    <name evidence="2" type="ORF">UT64_C0031G0003</name>
</gene>
<organism evidence="2 3">
    <name type="scientific">Candidatus Falkowbacteria bacterium GW2011_GWF2_39_8</name>
    <dbReference type="NCBI Taxonomy" id="1618642"/>
    <lineage>
        <taxon>Bacteria</taxon>
        <taxon>Candidatus Falkowiibacteriota</taxon>
    </lineage>
</organism>
<feature type="compositionally biased region" description="Basic and acidic residues" evidence="1">
    <location>
        <begin position="29"/>
        <end position="40"/>
    </location>
</feature>
<evidence type="ECO:0000313" key="2">
    <source>
        <dbReference type="EMBL" id="KKR32518.1"/>
    </source>
</evidence>
<name>A0A0G0PX86_9BACT</name>
<protein>
    <submittedName>
        <fullName evidence="2">Uncharacterized protein</fullName>
    </submittedName>
</protein>
<evidence type="ECO:0000256" key="1">
    <source>
        <dbReference type="SAM" id="MobiDB-lite"/>
    </source>
</evidence>
<sequence>MAKRSTGVGTKKPSRSPKTKKRLAIKQVMLEEKAKKSVKR</sequence>
<accession>A0A0G0PX86</accession>
<reference evidence="2 3" key="1">
    <citation type="journal article" date="2015" name="Nature">
        <title>rRNA introns, odd ribosomes, and small enigmatic genomes across a large radiation of phyla.</title>
        <authorList>
            <person name="Brown C.T."/>
            <person name="Hug L.A."/>
            <person name="Thomas B.C."/>
            <person name="Sharon I."/>
            <person name="Castelle C.J."/>
            <person name="Singh A."/>
            <person name="Wilkins M.J."/>
            <person name="Williams K.H."/>
            <person name="Banfield J.F."/>
        </authorList>
    </citation>
    <scope>NUCLEOTIDE SEQUENCE [LARGE SCALE GENOMIC DNA]</scope>
</reference>
<dbReference type="Proteomes" id="UP000034137">
    <property type="component" value="Unassembled WGS sequence"/>
</dbReference>
<evidence type="ECO:0000313" key="3">
    <source>
        <dbReference type="Proteomes" id="UP000034137"/>
    </source>
</evidence>
<proteinExistence type="predicted"/>
<feature type="region of interest" description="Disordered" evidence="1">
    <location>
        <begin position="1"/>
        <end position="40"/>
    </location>
</feature>
<dbReference type="AlphaFoldDB" id="A0A0G0PX86"/>
<feature type="compositionally biased region" description="Basic residues" evidence="1">
    <location>
        <begin position="12"/>
        <end position="24"/>
    </location>
</feature>
<comment type="caution">
    <text evidence="2">The sequence shown here is derived from an EMBL/GenBank/DDBJ whole genome shotgun (WGS) entry which is preliminary data.</text>
</comment>
<dbReference type="EMBL" id="LBXO01000031">
    <property type="protein sequence ID" value="KKR32518.1"/>
    <property type="molecule type" value="Genomic_DNA"/>
</dbReference>